<proteinExistence type="predicted"/>
<organism evidence="1">
    <name type="scientific">marine sediment metagenome</name>
    <dbReference type="NCBI Taxonomy" id="412755"/>
    <lineage>
        <taxon>unclassified sequences</taxon>
        <taxon>metagenomes</taxon>
        <taxon>ecological metagenomes</taxon>
    </lineage>
</organism>
<feature type="non-terminal residue" evidence="1">
    <location>
        <position position="53"/>
    </location>
</feature>
<dbReference type="EMBL" id="BART01006650">
    <property type="protein sequence ID" value="GAG67420.1"/>
    <property type="molecule type" value="Genomic_DNA"/>
</dbReference>
<sequence length="53" mass="6299">MSQKHDGPEKLQGGLVFPWGYKSIVETFQGREESYLKWLGKLPVGRRLYYLRR</sequence>
<protein>
    <submittedName>
        <fullName evidence="1">Uncharacterized protein</fullName>
    </submittedName>
</protein>
<gene>
    <name evidence="1" type="ORF">S01H4_15182</name>
</gene>
<name>X0ZCR1_9ZZZZ</name>
<evidence type="ECO:0000313" key="1">
    <source>
        <dbReference type="EMBL" id="GAG67420.1"/>
    </source>
</evidence>
<dbReference type="AlphaFoldDB" id="X0ZCR1"/>
<reference evidence="1" key="1">
    <citation type="journal article" date="2014" name="Front. Microbiol.">
        <title>High frequency of phylogenetically diverse reductive dehalogenase-homologous genes in deep subseafloor sedimentary metagenomes.</title>
        <authorList>
            <person name="Kawai M."/>
            <person name="Futagami T."/>
            <person name="Toyoda A."/>
            <person name="Takaki Y."/>
            <person name="Nishi S."/>
            <person name="Hori S."/>
            <person name="Arai W."/>
            <person name="Tsubouchi T."/>
            <person name="Morono Y."/>
            <person name="Uchiyama I."/>
            <person name="Ito T."/>
            <person name="Fujiyama A."/>
            <person name="Inagaki F."/>
            <person name="Takami H."/>
        </authorList>
    </citation>
    <scope>NUCLEOTIDE SEQUENCE</scope>
    <source>
        <strain evidence="1">Expedition CK06-06</strain>
    </source>
</reference>
<accession>X0ZCR1</accession>
<comment type="caution">
    <text evidence="1">The sequence shown here is derived from an EMBL/GenBank/DDBJ whole genome shotgun (WGS) entry which is preliminary data.</text>
</comment>